<dbReference type="GO" id="GO:0004518">
    <property type="term" value="F:nuclease activity"/>
    <property type="evidence" value="ECO:0007669"/>
    <property type="project" value="UniProtKB-KW"/>
</dbReference>
<dbReference type="GO" id="GO:0006302">
    <property type="term" value="P:double-strand break repair"/>
    <property type="evidence" value="ECO:0007669"/>
    <property type="project" value="TreeGrafter"/>
</dbReference>
<keyword evidence="10" id="KW-0539">Nucleus</keyword>
<comment type="caution">
    <text evidence="13">The sequence shown here is derived from an EMBL/GenBank/DDBJ whole genome shotgun (WGS) entry which is preliminary data.</text>
</comment>
<dbReference type="Gene3D" id="3.60.10.10">
    <property type="entry name" value="Endonuclease/exonuclease/phosphatase"/>
    <property type="match status" value="1"/>
</dbReference>
<evidence type="ECO:0000256" key="6">
    <source>
        <dbReference type="ARBA" id="ARBA00022763"/>
    </source>
</evidence>
<evidence type="ECO:0000313" key="14">
    <source>
        <dbReference type="Proteomes" id="UP000734854"/>
    </source>
</evidence>
<comment type="cofactor">
    <cofactor evidence="1">
        <name>Mn(2+)</name>
        <dbReference type="ChEBI" id="CHEBI:29035"/>
    </cofactor>
</comment>
<name>A0A8J5HFS4_ZINOF</name>
<dbReference type="InterPro" id="IPR000594">
    <property type="entry name" value="ThiF_NAD_FAD-bd"/>
</dbReference>
<dbReference type="SUPFAM" id="SSF69572">
    <property type="entry name" value="Activating enzymes of the ubiquitin-like proteins"/>
    <property type="match status" value="1"/>
</dbReference>
<dbReference type="InterPro" id="IPR051547">
    <property type="entry name" value="TDP2-like"/>
</dbReference>
<evidence type="ECO:0000313" key="13">
    <source>
        <dbReference type="EMBL" id="KAG6523377.1"/>
    </source>
</evidence>
<evidence type="ECO:0000256" key="2">
    <source>
        <dbReference type="ARBA" id="ARBA00001946"/>
    </source>
</evidence>
<keyword evidence="14" id="KW-1185">Reference proteome</keyword>
<feature type="domain" description="THIF-type NAD/FAD binding fold" evidence="11">
    <location>
        <begin position="11"/>
        <end position="541"/>
    </location>
</feature>
<dbReference type="GO" id="GO:0003697">
    <property type="term" value="F:single-stranded DNA binding"/>
    <property type="evidence" value="ECO:0007669"/>
    <property type="project" value="TreeGrafter"/>
</dbReference>
<dbReference type="GO" id="GO:0005737">
    <property type="term" value="C:cytoplasm"/>
    <property type="evidence" value="ECO:0007669"/>
    <property type="project" value="TreeGrafter"/>
</dbReference>
<dbReference type="GO" id="GO:0070260">
    <property type="term" value="F:5'-tyrosyl-DNA phosphodiesterase activity"/>
    <property type="evidence" value="ECO:0007669"/>
    <property type="project" value="TreeGrafter"/>
</dbReference>
<evidence type="ECO:0000256" key="8">
    <source>
        <dbReference type="ARBA" id="ARBA00022842"/>
    </source>
</evidence>
<comment type="subcellular location">
    <subcellularLocation>
        <location evidence="3">Nucleus</location>
        <location evidence="3">PML body</location>
    </subcellularLocation>
</comment>
<dbReference type="InterPro" id="IPR005135">
    <property type="entry name" value="Endo/exonuclease/phosphatase"/>
</dbReference>
<proteinExistence type="predicted"/>
<sequence length="882" mass="98485">MATAETKKTKYDRQLRIWGEQGQSALENANICLLNCGPTGSEALKNLVLGGIGSITVVDGSKVEIHDLGNNFLLDEDSLGKSKAKCVCSFLQELNDAVKAKFVEEVPDNLIEKSPSFFSEFTLVIATQLTETSIVKLDKICREANIMLVVARSYGLTGMVRISMKEHTVIESKPDHFLDDLRLHNPWPELVEFAKTSDLSMVDPVMHKHTPYIVVLINLAEKWAKGHGGCLPSSRQEKKDFKDLIKAHMLNIDEENYKEALEASFKVSVPRGISSELSQIINDSAIEVDSRSSDFWVLVAALKEFIENDGNGEPPLEGSIPDMTSSTESYVILQKIYQAKAESDCLVMERRVKSILKRIGRDPDAISRAYIKNFCKNARKLAICRYRNIEDEFSSPCIPELQKCLNDEDYSYAVGFYILLRAVDRFAANHNRFPGIFDGCVPKHNVTCDSYAGSSSSLVFCTFCHDSGLNEEISRLKPIAIGILSELGLNGPTLSEDLITEMCRFGASELHAVAAFIGGVASQEAIKLVTKQFVPLKGTFMFNGIDQKSQVLILYLAIPSSTFLAQDNYSSWLRHCSSSTLSDVCRACTFSNPTVLHSSRASLLAELELEPCELADPAIGSIFRPLRRCGTKRPASLGSITVTQISSDAASQKLPTVGGDPQEQQTVALYSPVLGDISMNPNRSMFKILSYNVWFREDLELHGQMEALGNLIEQYAPDFICFQEVTPNIYAIFRKSNWWKHYNCSLPQQMAAQRRYFCMQISKLPVKEFSCVPFTNSVMERELCLAEVEGGEKQSLIIATSHLESPCPAPPSWDQMYSKERVAQAKLAIDILVDEWHRNVGMEAIPVLFYRKEKKVKKELRQLVLPVPPSDHYGLLLTIHLS</sequence>
<protein>
    <recommendedName>
        <fullName evidence="15">NEDD8-activating enzyme E1 regulatory subunit</fullName>
    </recommendedName>
</protein>
<dbReference type="Pfam" id="PF03372">
    <property type="entry name" value="Exo_endo_phos"/>
    <property type="match status" value="1"/>
</dbReference>
<dbReference type="InterPro" id="IPR035985">
    <property type="entry name" value="Ubiquitin-activating_enz"/>
</dbReference>
<evidence type="ECO:0000256" key="10">
    <source>
        <dbReference type="ARBA" id="ARBA00023242"/>
    </source>
</evidence>
<evidence type="ECO:0000256" key="5">
    <source>
        <dbReference type="ARBA" id="ARBA00022723"/>
    </source>
</evidence>
<dbReference type="Gene3D" id="3.40.50.720">
    <property type="entry name" value="NAD(P)-binding Rossmann-like Domain"/>
    <property type="match status" value="2"/>
</dbReference>
<dbReference type="PANTHER" id="PTHR15822">
    <property type="entry name" value="TRAF AND TNF RECEPTOR-ASSOCIATED PROTEIN"/>
    <property type="match status" value="1"/>
</dbReference>
<keyword evidence="9" id="KW-0234">DNA repair</keyword>
<organism evidence="13 14">
    <name type="scientific">Zingiber officinale</name>
    <name type="common">Ginger</name>
    <name type="synonym">Amomum zingiber</name>
    <dbReference type="NCBI Taxonomy" id="94328"/>
    <lineage>
        <taxon>Eukaryota</taxon>
        <taxon>Viridiplantae</taxon>
        <taxon>Streptophyta</taxon>
        <taxon>Embryophyta</taxon>
        <taxon>Tracheophyta</taxon>
        <taxon>Spermatophyta</taxon>
        <taxon>Magnoliopsida</taxon>
        <taxon>Liliopsida</taxon>
        <taxon>Zingiberales</taxon>
        <taxon>Zingiberaceae</taxon>
        <taxon>Zingiber</taxon>
    </lineage>
</organism>
<evidence type="ECO:0000256" key="3">
    <source>
        <dbReference type="ARBA" id="ARBA00004322"/>
    </source>
</evidence>
<keyword evidence="4" id="KW-0540">Nuclease</keyword>
<evidence type="ECO:0000256" key="9">
    <source>
        <dbReference type="ARBA" id="ARBA00023204"/>
    </source>
</evidence>
<dbReference type="Proteomes" id="UP000734854">
    <property type="component" value="Unassembled WGS sequence"/>
</dbReference>
<feature type="domain" description="Endonuclease/exonuclease/phosphatase" evidence="12">
    <location>
        <begin position="689"/>
        <end position="785"/>
    </location>
</feature>
<evidence type="ECO:0000259" key="12">
    <source>
        <dbReference type="Pfam" id="PF03372"/>
    </source>
</evidence>
<gene>
    <name evidence="13" type="ORF">ZIOFF_013233</name>
</gene>
<dbReference type="SUPFAM" id="SSF56219">
    <property type="entry name" value="DNase I-like"/>
    <property type="match status" value="1"/>
</dbReference>
<keyword evidence="6" id="KW-0227">DNA damage</keyword>
<dbReference type="GO" id="GO:0008641">
    <property type="term" value="F:ubiquitin-like modifier activating enzyme activity"/>
    <property type="evidence" value="ECO:0007669"/>
    <property type="project" value="InterPro"/>
</dbReference>
<reference evidence="13 14" key="1">
    <citation type="submission" date="2020-08" db="EMBL/GenBank/DDBJ databases">
        <title>Plant Genome Project.</title>
        <authorList>
            <person name="Zhang R.-G."/>
        </authorList>
    </citation>
    <scope>NUCLEOTIDE SEQUENCE [LARGE SCALE GENOMIC DNA]</scope>
    <source>
        <tissue evidence="13">Rhizome</tissue>
    </source>
</reference>
<dbReference type="FunFam" id="3.40.50.720:FF:000337">
    <property type="entry name" value="NEDD8-activating enzyme E1 regulatory subunit"/>
    <property type="match status" value="1"/>
</dbReference>
<dbReference type="AlphaFoldDB" id="A0A8J5HFS4"/>
<evidence type="ECO:0000256" key="1">
    <source>
        <dbReference type="ARBA" id="ARBA00001936"/>
    </source>
</evidence>
<keyword evidence="5" id="KW-0479">Metal-binding</keyword>
<dbReference type="CDD" id="cd01493">
    <property type="entry name" value="APPBP1_RUB"/>
    <property type="match status" value="1"/>
</dbReference>
<dbReference type="Pfam" id="PF00899">
    <property type="entry name" value="ThiF"/>
    <property type="match status" value="1"/>
</dbReference>
<dbReference type="InterPro" id="IPR036691">
    <property type="entry name" value="Endo/exonu/phosph_ase_sf"/>
</dbReference>
<keyword evidence="7" id="KW-0378">Hydrolase</keyword>
<evidence type="ECO:0000256" key="7">
    <source>
        <dbReference type="ARBA" id="ARBA00022801"/>
    </source>
</evidence>
<evidence type="ECO:0000259" key="11">
    <source>
        <dbReference type="Pfam" id="PF00899"/>
    </source>
</evidence>
<comment type="cofactor">
    <cofactor evidence="2">
        <name>Mg(2+)</name>
        <dbReference type="ChEBI" id="CHEBI:18420"/>
    </cofactor>
</comment>
<dbReference type="GO" id="GO:0046872">
    <property type="term" value="F:metal ion binding"/>
    <property type="evidence" value="ECO:0007669"/>
    <property type="project" value="UniProtKB-KW"/>
</dbReference>
<evidence type="ECO:0008006" key="15">
    <source>
        <dbReference type="Google" id="ProtNLM"/>
    </source>
</evidence>
<evidence type="ECO:0000256" key="4">
    <source>
        <dbReference type="ARBA" id="ARBA00022722"/>
    </source>
</evidence>
<keyword evidence="8" id="KW-0460">Magnesium</keyword>
<dbReference type="EMBL" id="JACMSC010000004">
    <property type="protein sequence ID" value="KAG6523377.1"/>
    <property type="molecule type" value="Genomic_DNA"/>
</dbReference>
<accession>A0A8J5HFS4</accession>
<dbReference type="PANTHER" id="PTHR15822:SF4">
    <property type="entry name" value="TYROSYL-DNA PHOSPHODIESTERASE 2"/>
    <property type="match status" value="1"/>
</dbReference>